<evidence type="ECO:0000313" key="3">
    <source>
        <dbReference type="Proteomes" id="UP001152747"/>
    </source>
</evidence>
<comment type="caution">
    <text evidence="2">The sequence shown here is derived from an EMBL/GenBank/DDBJ whole genome shotgun (WGS) entry which is preliminary data.</text>
</comment>
<organism evidence="2 3">
    <name type="scientific">Caenorhabditis angaria</name>
    <dbReference type="NCBI Taxonomy" id="860376"/>
    <lineage>
        <taxon>Eukaryota</taxon>
        <taxon>Metazoa</taxon>
        <taxon>Ecdysozoa</taxon>
        <taxon>Nematoda</taxon>
        <taxon>Chromadorea</taxon>
        <taxon>Rhabditida</taxon>
        <taxon>Rhabditina</taxon>
        <taxon>Rhabditomorpha</taxon>
        <taxon>Rhabditoidea</taxon>
        <taxon>Rhabditidae</taxon>
        <taxon>Peloderinae</taxon>
        <taxon>Caenorhabditis</taxon>
    </lineage>
</organism>
<dbReference type="PANTHER" id="PTHR31430">
    <property type="entry name" value="PROTEIN CBG22332-RELATED"/>
    <property type="match status" value="1"/>
</dbReference>
<evidence type="ECO:0000256" key="1">
    <source>
        <dbReference type="SAM" id="MobiDB-lite"/>
    </source>
</evidence>
<dbReference type="EMBL" id="CANHGI010000004">
    <property type="protein sequence ID" value="CAI5447351.1"/>
    <property type="molecule type" value="Genomic_DNA"/>
</dbReference>
<evidence type="ECO:0008006" key="4">
    <source>
        <dbReference type="Google" id="ProtNLM"/>
    </source>
</evidence>
<dbReference type="PANTHER" id="PTHR31430:SF2">
    <property type="entry name" value="ZF-RING_14 DOMAIN-CONTAINING PROTEIN"/>
    <property type="match status" value="1"/>
</dbReference>
<keyword evidence="3" id="KW-1185">Reference proteome</keyword>
<dbReference type="Proteomes" id="UP001152747">
    <property type="component" value="Unassembled WGS sequence"/>
</dbReference>
<name>A0A9P1INL1_9PELO</name>
<reference evidence="2" key="1">
    <citation type="submission" date="2022-11" db="EMBL/GenBank/DDBJ databases">
        <authorList>
            <person name="Kikuchi T."/>
        </authorList>
    </citation>
    <scope>NUCLEOTIDE SEQUENCE</scope>
    <source>
        <strain evidence="2">PS1010</strain>
    </source>
</reference>
<evidence type="ECO:0000313" key="2">
    <source>
        <dbReference type="EMBL" id="CAI5447351.1"/>
    </source>
</evidence>
<dbReference type="AlphaFoldDB" id="A0A9P1INL1"/>
<gene>
    <name evidence="2" type="ORF">CAMP_LOCUS9988</name>
</gene>
<dbReference type="OrthoDB" id="5831839at2759"/>
<accession>A0A9P1INL1</accession>
<protein>
    <recommendedName>
        <fullName evidence="4">RING-type domain-containing protein</fullName>
    </recommendedName>
</protein>
<feature type="region of interest" description="Disordered" evidence="1">
    <location>
        <begin position="147"/>
        <end position="177"/>
    </location>
</feature>
<sequence length="177" mass="20143">MSMYSETFSSTSYEKPERMVPSFIPCDELLGWNLSVVSNPVTKKDEYTYTVCCRASGRHQVPEAPILKETTPPPVLARCDGPCMAEFPSNQLMIVGKCEHLLCKACYGIVKNDDGSYGCSNFYCWVEPRETFQKAKQNYRKIIQKQNSRAHKFKKDGEDLRSSSEACLPQTPIEYDK</sequence>
<proteinExistence type="predicted"/>